<evidence type="ECO:0000313" key="2">
    <source>
        <dbReference type="EMBL" id="KAJ4822306.1"/>
    </source>
</evidence>
<organism evidence="2 3">
    <name type="scientific">Turnera subulata</name>
    <dbReference type="NCBI Taxonomy" id="218843"/>
    <lineage>
        <taxon>Eukaryota</taxon>
        <taxon>Viridiplantae</taxon>
        <taxon>Streptophyta</taxon>
        <taxon>Embryophyta</taxon>
        <taxon>Tracheophyta</taxon>
        <taxon>Spermatophyta</taxon>
        <taxon>Magnoliopsida</taxon>
        <taxon>eudicotyledons</taxon>
        <taxon>Gunneridae</taxon>
        <taxon>Pentapetalae</taxon>
        <taxon>rosids</taxon>
        <taxon>fabids</taxon>
        <taxon>Malpighiales</taxon>
        <taxon>Passifloraceae</taxon>
        <taxon>Turnera</taxon>
    </lineage>
</organism>
<reference evidence="2" key="1">
    <citation type="submission" date="2022-02" db="EMBL/GenBank/DDBJ databases">
        <authorList>
            <person name="Henning P.M."/>
            <person name="McCubbin A.G."/>
            <person name="Shore J.S."/>
        </authorList>
    </citation>
    <scope>NUCLEOTIDE SEQUENCE</scope>
    <source>
        <strain evidence="2">F60SS</strain>
        <tissue evidence="2">Leaves</tissue>
    </source>
</reference>
<evidence type="ECO:0000313" key="3">
    <source>
        <dbReference type="Proteomes" id="UP001141552"/>
    </source>
</evidence>
<name>A0A9Q0F2D2_9ROSI</name>
<dbReference type="Proteomes" id="UP001141552">
    <property type="component" value="Unassembled WGS sequence"/>
</dbReference>
<dbReference type="AlphaFoldDB" id="A0A9Q0F2D2"/>
<keyword evidence="3" id="KW-1185">Reference proteome</keyword>
<evidence type="ECO:0000256" key="1">
    <source>
        <dbReference type="SAM" id="MobiDB-lite"/>
    </source>
</evidence>
<gene>
    <name evidence="2" type="ORF">Tsubulata_034284</name>
</gene>
<feature type="compositionally biased region" description="Acidic residues" evidence="1">
    <location>
        <begin position="140"/>
        <end position="180"/>
    </location>
</feature>
<dbReference type="EMBL" id="JAKUCV010007711">
    <property type="protein sequence ID" value="KAJ4822306.1"/>
    <property type="molecule type" value="Genomic_DNA"/>
</dbReference>
<feature type="region of interest" description="Disordered" evidence="1">
    <location>
        <begin position="140"/>
        <end position="188"/>
    </location>
</feature>
<comment type="caution">
    <text evidence="2">The sequence shown here is derived from an EMBL/GenBank/DDBJ whole genome shotgun (WGS) entry which is preliminary data.</text>
</comment>
<protein>
    <submittedName>
        <fullName evidence="2">Uncharacterized protein</fullName>
    </submittedName>
</protein>
<proteinExistence type="predicted"/>
<reference evidence="2" key="2">
    <citation type="journal article" date="2023" name="Plants (Basel)">
        <title>Annotation of the Turnera subulata (Passifloraceae) Draft Genome Reveals the S-Locus Evolved after the Divergence of Turneroideae from Passifloroideae in a Stepwise Manner.</title>
        <authorList>
            <person name="Henning P.M."/>
            <person name="Roalson E.H."/>
            <person name="Mir W."/>
            <person name="McCubbin A.G."/>
            <person name="Shore J.S."/>
        </authorList>
    </citation>
    <scope>NUCLEOTIDE SEQUENCE</scope>
    <source>
        <strain evidence="2">F60SS</strain>
    </source>
</reference>
<accession>A0A9Q0F2D2</accession>
<sequence length="294" mass="34637">MKSELHSFVAQIFSSETKEWREVEIFHPCIQAFYFVKSDLQYQDTFCWNGTLFMRNGDDDSIVVYDLMEPQECRIINMPKDPLAPISSIAFGVYCQRSLRLLQVSSHWTRYDPYDVGFVRVWELRDCVNGTWSRDILYHEEEEEEEEDNLSQEEEEEQEDEELEEEELEVEEEEGEEDGNDDRNEQQHYQRGDWRFIGEAYWREVIANDHYFKMEFGKDNPSLHALALDPYDEDIIYIALTRSNTCPAERVYSCSLRSKEVNLVDGSISKGCCVEGSFQIALRRFPTIVIPTMS</sequence>